<proteinExistence type="predicted"/>
<protein>
    <submittedName>
        <fullName evidence="1">Uncharacterized protein</fullName>
    </submittedName>
</protein>
<accession>A0A0F9AC59</accession>
<reference evidence="1" key="1">
    <citation type="journal article" date="2015" name="Nature">
        <title>Complex archaea that bridge the gap between prokaryotes and eukaryotes.</title>
        <authorList>
            <person name="Spang A."/>
            <person name="Saw J.H."/>
            <person name="Jorgensen S.L."/>
            <person name="Zaremba-Niedzwiedzka K."/>
            <person name="Martijn J."/>
            <person name="Lind A.E."/>
            <person name="van Eijk R."/>
            <person name="Schleper C."/>
            <person name="Guy L."/>
            <person name="Ettema T.J."/>
        </authorList>
    </citation>
    <scope>NUCLEOTIDE SEQUENCE</scope>
</reference>
<dbReference type="EMBL" id="LAZR01055571">
    <property type="protein sequence ID" value="KKK76069.1"/>
    <property type="molecule type" value="Genomic_DNA"/>
</dbReference>
<dbReference type="AlphaFoldDB" id="A0A0F9AC59"/>
<sequence>EIVKALGIPLGQLYSKRSEQKWKKRAKALRPARGGQE</sequence>
<comment type="caution">
    <text evidence="1">The sequence shown here is derived from an EMBL/GenBank/DDBJ whole genome shotgun (WGS) entry which is preliminary data.</text>
</comment>
<organism evidence="1">
    <name type="scientific">marine sediment metagenome</name>
    <dbReference type="NCBI Taxonomy" id="412755"/>
    <lineage>
        <taxon>unclassified sequences</taxon>
        <taxon>metagenomes</taxon>
        <taxon>ecological metagenomes</taxon>
    </lineage>
</organism>
<feature type="non-terminal residue" evidence="1">
    <location>
        <position position="1"/>
    </location>
</feature>
<name>A0A0F9AC59_9ZZZZ</name>
<gene>
    <name evidence="1" type="ORF">LCGC14_2867370</name>
</gene>
<evidence type="ECO:0000313" key="1">
    <source>
        <dbReference type="EMBL" id="KKK76069.1"/>
    </source>
</evidence>